<comment type="caution">
    <text evidence="2">The sequence shown here is derived from an EMBL/GenBank/DDBJ whole genome shotgun (WGS) entry which is preliminary data.</text>
</comment>
<reference evidence="2 3" key="1">
    <citation type="submission" date="2019-03" db="EMBL/GenBank/DDBJ databases">
        <title>Genomic Encyclopedia of Archaeal and Bacterial Type Strains, Phase II (KMG-II): from individual species to whole genera.</title>
        <authorList>
            <person name="Goeker M."/>
        </authorList>
    </citation>
    <scope>NUCLEOTIDE SEQUENCE [LARGE SCALE GENOMIC DNA]</scope>
    <source>
        <strain evidence="2 3">DSM 28353</strain>
    </source>
</reference>
<dbReference type="InterPro" id="IPR008754">
    <property type="entry name" value="Peptidase_M43"/>
</dbReference>
<sequence length="425" mass="47107">MKNIIYILMVLLALQSCKKDGFEYQVYQPTVADIDSIGFSAGSPTLIADGKAALQFVIEAFRTVRLESKSGAAKDTLMFVDYTVLPKEEVKVFVDGQLIDGTIYSTTDLSKTSISCHVQIGNAKSATKVVTIRQPKDAGEKRYVDVIFHVFELSATDDQYDPLTYQSITPKMLQEGIAYVNEIFSNKVGMDPNGGNANVEFRLAKYNATGAALPIPGYNKIQYDASWKTSPTAAYIPNNFKTKIDATPAYQWNKSKFVNIYVLPMPANTNIGTSRPIYQVVPAEGTPIAGIDKVVQSEADVPQNLFYDNYGLALHRTAFFPNRSNRIELASYFASYYATYPTNSSGTTITDYVSDTRKYLTGSSQTANVSTGLMKVSVDGYKFLANNAMDDIRYASLRNSLTQGQVERIRLVMERSPVRKAWSLQ</sequence>
<proteinExistence type="predicted"/>
<evidence type="ECO:0000259" key="1">
    <source>
        <dbReference type="Pfam" id="PF05572"/>
    </source>
</evidence>
<feature type="domain" description="Peptidase M43 pregnancy-associated plasma-A" evidence="1">
    <location>
        <begin position="249"/>
        <end position="413"/>
    </location>
</feature>
<evidence type="ECO:0000313" key="3">
    <source>
        <dbReference type="Proteomes" id="UP000295292"/>
    </source>
</evidence>
<keyword evidence="3" id="KW-1185">Reference proteome</keyword>
<gene>
    <name evidence="2" type="ORF">CLV99_3996</name>
</gene>
<name>A0A4V3DDA4_9SPHI</name>
<protein>
    <submittedName>
        <fullName evidence="2">Pregnancy-associated plasma protein-A</fullName>
    </submittedName>
</protein>
<dbReference type="Pfam" id="PF05572">
    <property type="entry name" value="Peptidase_M43"/>
    <property type="match status" value="1"/>
</dbReference>
<dbReference type="AlphaFoldDB" id="A0A4V3DDA4"/>
<organism evidence="2 3">
    <name type="scientific">Sphingobacterium yanglingense</name>
    <dbReference type="NCBI Taxonomy" id="1437280"/>
    <lineage>
        <taxon>Bacteria</taxon>
        <taxon>Pseudomonadati</taxon>
        <taxon>Bacteroidota</taxon>
        <taxon>Sphingobacteriia</taxon>
        <taxon>Sphingobacteriales</taxon>
        <taxon>Sphingobacteriaceae</taxon>
        <taxon>Sphingobacterium</taxon>
    </lineage>
</organism>
<dbReference type="Proteomes" id="UP000295292">
    <property type="component" value="Unassembled WGS sequence"/>
</dbReference>
<dbReference type="Gene3D" id="3.40.390.10">
    <property type="entry name" value="Collagenase (Catalytic Domain)"/>
    <property type="match status" value="1"/>
</dbReference>
<dbReference type="RefSeq" id="WP_133586153.1">
    <property type="nucleotide sequence ID" value="NZ_SNYV01000017.1"/>
</dbReference>
<dbReference type="PROSITE" id="PS51257">
    <property type="entry name" value="PROKAR_LIPOPROTEIN"/>
    <property type="match status" value="1"/>
</dbReference>
<accession>A0A4V3DDA4</accession>
<dbReference type="EMBL" id="SNYV01000017">
    <property type="protein sequence ID" value="TDQ75391.1"/>
    <property type="molecule type" value="Genomic_DNA"/>
</dbReference>
<evidence type="ECO:0000313" key="2">
    <source>
        <dbReference type="EMBL" id="TDQ75391.1"/>
    </source>
</evidence>
<dbReference type="OrthoDB" id="1095174at2"/>
<dbReference type="InterPro" id="IPR024079">
    <property type="entry name" value="MetalloPept_cat_dom_sf"/>
</dbReference>
<dbReference type="GO" id="GO:0008237">
    <property type="term" value="F:metallopeptidase activity"/>
    <property type="evidence" value="ECO:0007669"/>
    <property type="project" value="InterPro"/>
</dbReference>